<sequence length="99" mass="11673">MLKNVPIDTDFQKLRRRSTTALILTGIAFHTTAADWFISRRRPVRGFYFVDCRSSQIDLKHTYFDKLLNENTYSSPRSLSILKWRLRQADESLNHLKNA</sequence>
<keyword evidence="1" id="KW-0472">Membrane</keyword>
<proteinExistence type="predicted"/>
<protein>
    <submittedName>
        <fullName evidence="3">Uncharacterized protein</fullName>
    </submittedName>
</protein>
<feature type="transmembrane region" description="Helical" evidence="1">
    <location>
        <begin position="20"/>
        <end position="38"/>
    </location>
</feature>
<organism evidence="2 3">
    <name type="scientific">Romanomermis culicivorax</name>
    <name type="common">Nematode worm</name>
    <dbReference type="NCBI Taxonomy" id="13658"/>
    <lineage>
        <taxon>Eukaryota</taxon>
        <taxon>Metazoa</taxon>
        <taxon>Ecdysozoa</taxon>
        <taxon>Nematoda</taxon>
        <taxon>Enoplea</taxon>
        <taxon>Dorylaimia</taxon>
        <taxon>Mermithida</taxon>
        <taxon>Mermithoidea</taxon>
        <taxon>Mermithidae</taxon>
        <taxon>Romanomermis</taxon>
    </lineage>
</organism>
<name>A0A915J1B4_ROMCU</name>
<reference evidence="3" key="1">
    <citation type="submission" date="2022-11" db="UniProtKB">
        <authorList>
            <consortium name="WormBaseParasite"/>
        </authorList>
    </citation>
    <scope>IDENTIFICATION</scope>
</reference>
<evidence type="ECO:0000256" key="1">
    <source>
        <dbReference type="SAM" id="Phobius"/>
    </source>
</evidence>
<dbReference type="WBParaSite" id="nRc.2.0.1.t20185-RA">
    <property type="protein sequence ID" value="nRc.2.0.1.t20185-RA"/>
    <property type="gene ID" value="nRc.2.0.1.g20185"/>
</dbReference>
<keyword evidence="2" id="KW-1185">Reference proteome</keyword>
<accession>A0A915J1B4</accession>
<keyword evidence="1" id="KW-0812">Transmembrane</keyword>
<evidence type="ECO:0000313" key="2">
    <source>
        <dbReference type="Proteomes" id="UP000887565"/>
    </source>
</evidence>
<dbReference type="AlphaFoldDB" id="A0A915J1B4"/>
<evidence type="ECO:0000313" key="3">
    <source>
        <dbReference type="WBParaSite" id="nRc.2.0.1.t20185-RA"/>
    </source>
</evidence>
<keyword evidence="1" id="KW-1133">Transmembrane helix</keyword>
<dbReference type="Proteomes" id="UP000887565">
    <property type="component" value="Unplaced"/>
</dbReference>